<feature type="disulfide bond" description="Redox-active" evidence="10">
    <location>
        <begin position="31"/>
        <end position="34"/>
    </location>
</feature>
<dbReference type="EMBL" id="NKHD01000046">
    <property type="protein sequence ID" value="OXT05882.1"/>
    <property type="molecule type" value="Genomic_DNA"/>
</dbReference>
<evidence type="ECO:0000256" key="1">
    <source>
        <dbReference type="ARBA" id="ARBA00008987"/>
    </source>
</evidence>
<dbReference type="GO" id="GO:0045454">
    <property type="term" value="P:cell redox homeostasis"/>
    <property type="evidence" value="ECO:0007669"/>
    <property type="project" value="TreeGrafter"/>
</dbReference>
<dbReference type="CDD" id="cd02947">
    <property type="entry name" value="TRX_family"/>
    <property type="match status" value="1"/>
</dbReference>
<dbReference type="Proteomes" id="UP000214975">
    <property type="component" value="Chromosome"/>
</dbReference>
<dbReference type="Gene3D" id="3.40.30.10">
    <property type="entry name" value="Glutaredoxin"/>
    <property type="match status" value="1"/>
</dbReference>
<evidence type="ECO:0000256" key="9">
    <source>
        <dbReference type="PIRSR" id="PIRSR000077-1"/>
    </source>
</evidence>
<dbReference type="OMA" id="QRVDMIN"/>
<dbReference type="NCBIfam" id="TIGR01068">
    <property type="entry name" value="thioredoxin"/>
    <property type="match status" value="1"/>
</dbReference>
<dbReference type="InterPro" id="IPR036249">
    <property type="entry name" value="Thioredoxin-like_sf"/>
</dbReference>
<dbReference type="InterPro" id="IPR017937">
    <property type="entry name" value="Thioredoxin_CS"/>
</dbReference>
<dbReference type="PANTHER" id="PTHR45663:SF11">
    <property type="entry name" value="GEO12009P1"/>
    <property type="match status" value="1"/>
</dbReference>
<dbReference type="GeneID" id="93864453"/>
<dbReference type="InterPro" id="IPR005746">
    <property type="entry name" value="Thioredoxin"/>
</dbReference>
<keyword evidence="6 10" id="KW-0676">Redox-active center</keyword>
<dbReference type="Pfam" id="PF00085">
    <property type="entry name" value="Thioredoxin"/>
    <property type="match status" value="1"/>
</dbReference>
<protein>
    <recommendedName>
        <fullName evidence="2 7">Thioredoxin</fullName>
    </recommendedName>
</protein>
<sequence length="110" mass="12626">MKPIDVTDMNFDSEVYNSDKPVLVDFWAAWCGPCRMMAPVLEEFAEDYSDKIKVVKLNVDENPLIASQYRIMSIPTLGVFQNGQLVDKVIGFMPKEQLEYRLAKYIDAQV</sequence>
<feature type="site" description="Contributes to redox potential value" evidence="9">
    <location>
        <position position="32"/>
    </location>
</feature>
<evidence type="ECO:0000313" key="12">
    <source>
        <dbReference type="EMBL" id="AST58815.1"/>
    </source>
</evidence>
<keyword evidence="5 10" id="KW-1015">Disulfide bond</keyword>
<name>A0A231VCM0_THETR</name>
<evidence type="ECO:0000256" key="7">
    <source>
        <dbReference type="NCBIfam" id="TIGR01068"/>
    </source>
</evidence>
<dbReference type="PRINTS" id="PR00421">
    <property type="entry name" value="THIOREDOXIN"/>
</dbReference>
<dbReference type="SUPFAM" id="SSF52833">
    <property type="entry name" value="Thioredoxin-like"/>
    <property type="match status" value="1"/>
</dbReference>
<evidence type="ECO:0000256" key="6">
    <source>
        <dbReference type="ARBA" id="ARBA00023284"/>
    </source>
</evidence>
<dbReference type="PROSITE" id="PS51352">
    <property type="entry name" value="THIOREDOXIN_2"/>
    <property type="match status" value="1"/>
</dbReference>
<feature type="active site" description="Nucleophile" evidence="9">
    <location>
        <position position="34"/>
    </location>
</feature>
<gene>
    <name evidence="13" type="primary">trxA</name>
    <name evidence="13" type="ORF">CE561_12095</name>
    <name evidence="12" type="ORF">Thert_03032</name>
</gene>
<evidence type="ECO:0000256" key="2">
    <source>
        <dbReference type="ARBA" id="ARBA00020570"/>
    </source>
</evidence>
<keyword evidence="4" id="KW-0249">Electron transport</keyword>
<proteinExistence type="inferred from homology"/>
<feature type="site" description="Contributes to redox potential value" evidence="9">
    <location>
        <position position="33"/>
    </location>
</feature>
<feature type="active site" description="Nucleophile" evidence="9">
    <location>
        <position position="31"/>
    </location>
</feature>
<dbReference type="InterPro" id="IPR013766">
    <property type="entry name" value="Thioredoxin_domain"/>
</dbReference>
<evidence type="ECO:0000256" key="3">
    <source>
        <dbReference type="ARBA" id="ARBA00022448"/>
    </source>
</evidence>
<evidence type="ECO:0000313" key="15">
    <source>
        <dbReference type="Proteomes" id="UP000215301"/>
    </source>
</evidence>
<dbReference type="GO" id="GO:0015035">
    <property type="term" value="F:protein-disulfide reductase activity"/>
    <property type="evidence" value="ECO:0007669"/>
    <property type="project" value="UniProtKB-UniRule"/>
</dbReference>
<dbReference type="PROSITE" id="PS00194">
    <property type="entry name" value="THIOREDOXIN_1"/>
    <property type="match status" value="1"/>
</dbReference>
<reference evidence="12 14" key="1">
    <citation type="submission" date="2016-08" db="EMBL/GenBank/DDBJ databases">
        <title>A novel genetic cassette of butanologenic Thermoanaerobacterium thermosaccharolyticum that directly convert cellulose to butanol.</title>
        <authorList>
            <person name="Li T."/>
            <person name="He J."/>
        </authorList>
    </citation>
    <scope>NUCLEOTIDE SEQUENCE [LARGE SCALE GENOMIC DNA]</scope>
    <source>
        <strain evidence="12 14">TG57</strain>
    </source>
</reference>
<feature type="site" description="Deprotonates C-terminal active site Cys" evidence="9">
    <location>
        <position position="25"/>
    </location>
</feature>
<evidence type="ECO:0000256" key="5">
    <source>
        <dbReference type="ARBA" id="ARBA00023157"/>
    </source>
</evidence>
<evidence type="ECO:0000313" key="13">
    <source>
        <dbReference type="EMBL" id="OXT05882.1"/>
    </source>
</evidence>
<evidence type="ECO:0000256" key="4">
    <source>
        <dbReference type="ARBA" id="ARBA00022982"/>
    </source>
</evidence>
<dbReference type="PANTHER" id="PTHR45663">
    <property type="entry name" value="GEO12009P1"/>
    <property type="match status" value="1"/>
</dbReference>
<evidence type="ECO:0000313" key="14">
    <source>
        <dbReference type="Proteomes" id="UP000214975"/>
    </source>
</evidence>
<dbReference type="AlphaFoldDB" id="A0A231VCM0"/>
<dbReference type="RefSeq" id="WP_013298091.1">
    <property type="nucleotide sequence ID" value="NZ_CP016893.1"/>
</dbReference>
<keyword evidence="3" id="KW-0813">Transport</keyword>
<reference evidence="13 15" key="2">
    <citation type="submission" date="2017-06" db="EMBL/GenBank/DDBJ databases">
        <title>Isolation and characterization of a thermophilic and butanogenic Thermoanaerobacterium thermosaccharolyticum M5 capable of efficient degradation of hemicellulose.</title>
        <authorList>
            <person name="Xin F."/>
            <person name="Jiang Y."/>
        </authorList>
    </citation>
    <scope>NUCLEOTIDE SEQUENCE [LARGE SCALE GENOMIC DNA]</scope>
    <source>
        <strain evidence="13 15">M5</strain>
    </source>
</reference>
<dbReference type="GO" id="GO:0005829">
    <property type="term" value="C:cytosol"/>
    <property type="evidence" value="ECO:0007669"/>
    <property type="project" value="TreeGrafter"/>
</dbReference>
<accession>A0A231VCM0</accession>
<evidence type="ECO:0000259" key="11">
    <source>
        <dbReference type="PROSITE" id="PS51352"/>
    </source>
</evidence>
<comment type="similarity">
    <text evidence="1 8">Belongs to the thioredoxin family.</text>
</comment>
<organism evidence="13 15">
    <name type="scientific">Thermoanaerobacterium thermosaccharolyticum</name>
    <name type="common">Clostridium thermosaccharolyticum</name>
    <dbReference type="NCBI Taxonomy" id="1517"/>
    <lineage>
        <taxon>Bacteria</taxon>
        <taxon>Bacillati</taxon>
        <taxon>Bacillota</taxon>
        <taxon>Clostridia</taxon>
        <taxon>Thermoanaerobacterales</taxon>
        <taxon>Thermoanaerobacteraceae</taxon>
        <taxon>Thermoanaerobacterium</taxon>
    </lineage>
</organism>
<dbReference type="PIRSF" id="PIRSF000077">
    <property type="entry name" value="Thioredoxin"/>
    <property type="match status" value="1"/>
</dbReference>
<dbReference type="FunFam" id="3.40.30.10:FF:000001">
    <property type="entry name" value="Thioredoxin"/>
    <property type="match status" value="1"/>
</dbReference>
<evidence type="ECO:0000256" key="10">
    <source>
        <dbReference type="PIRSR" id="PIRSR000077-4"/>
    </source>
</evidence>
<dbReference type="EMBL" id="CP016893">
    <property type="protein sequence ID" value="AST58815.1"/>
    <property type="molecule type" value="Genomic_DNA"/>
</dbReference>
<feature type="domain" description="Thioredoxin" evidence="11">
    <location>
        <begin position="1"/>
        <end position="110"/>
    </location>
</feature>
<dbReference type="Proteomes" id="UP000215301">
    <property type="component" value="Unassembled WGS sequence"/>
</dbReference>
<evidence type="ECO:0000256" key="8">
    <source>
        <dbReference type="PIRNR" id="PIRNR000077"/>
    </source>
</evidence>